<dbReference type="Pfam" id="PF00561">
    <property type="entry name" value="Abhydrolase_1"/>
    <property type="match status" value="1"/>
</dbReference>
<gene>
    <name evidence="2" type="ORF">COS18_00810</name>
</gene>
<dbReference type="SUPFAM" id="SSF53474">
    <property type="entry name" value="alpha/beta-Hydrolases"/>
    <property type="match status" value="1"/>
</dbReference>
<protein>
    <recommendedName>
        <fullName evidence="1">AB hydrolase-1 domain-containing protein</fullName>
    </recommendedName>
</protein>
<name>A0A2M7DQH8_9BACT</name>
<dbReference type="InterPro" id="IPR050266">
    <property type="entry name" value="AB_hydrolase_sf"/>
</dbReference>
<sequence length="285" mass="33053">MKESFLPQTNICYRINDFNPQKQTIVFVHGVSGSLSAWQEFEKRFKQKYNILMFDLRGHGRSFKPRTYESYRIELFAQDLRDLIDYFNINKCVLISHSYGNLITLAFLKNNQNRVDRAVLFSPQYAVKKIPLARIFMPLFRLAAKIKLPVPFSKIRGRVDYAKYKNTTDWNIRRNFADIRNTGLRVYLYCACQAHGFNGENILAKIKIPVLIIHGKKDTIFPLKYTQVMADKIPAAKMIVINNADHILVLNHFREIAPMIENFVEGLNQSIPRSSAPGYSLQGRV</sequence>
<feature type="domain" description="AB hydrolase-1" evidence="1">
    <location>
        <begin position="24"/>
        <end position="252"/>
    </location>
</feature>
<dbReference type="EMBL" id="PETS01000014">
    <property type="protein sequence ID" value="PIV52043.1"/>
    <property type="molecule type" value="Genomic_DNA"/>
</dbReference>
<dbReference type="Gene3D" id="3.40.50.1820">
    <property type="entry name" value="alpha/beta hydrolase"/>
    <property type="match status" value="1"/>
</dbReference>
<evidence type="ECO:0000313" key="3">
    <source>
        <dbReference type="Proteomes" id="UP000228896"/>
    </source>
</evidence>
<evidence type="ECO:0000259" key="1">
    <source>
        <dbReference type="Pfam" id="PF00561"/>
    </source>
</evidence>
<dbReference type="InterPro" id="IPR000073">
    <property type="entry name" value="AB_hydrolase_1"/>
</dbReference>
<dbReference type="PANTHER" id="PTHR43798:SF33">
    <property type="entry name" value="HYDROLASE, PUTATIVE (AFU_ORTHOLOGUE AFUA_2G14860)-RELATED"/>
    <property type="match status" value="1"/>
</dbReference>
<evidence type="ECO:0000313" key="2">
    <source>
        <dbReference type="EMBL" id="PIV52043.1"/>
    </source>
</evidence>
<reference evidence="3" key="1">
    <citation type="submission" date="2017-09" db="EMBL/GenBank/DDBJ databases">
        <title>Depth-based differentiation of microbial function through sediment-hosted aquifers and enrichment of novel symbionts in the deep terrestrial subsurface.</title>
        <authorList>
            <person name="Probst A.J."/>
            <person name="Ladd B."/>
            <person name="Jarett J.K."/>
            <person name="Geller-Mcgrath D.E."/>
            <person name="Sieber C.M.K."/>
            <person name="Emerson J.B."/>
            <person name="Anantharaman K."/>
            <person name="Thomas B.C."/>
            <person name="Malmstrom R."/>
            <person name="Stieglmeier M."/>
            <person name="Klingl A."/>
            <person name="Woyke T."/>
            <person name="Ryan C.M."/>
            <person name="Banfield J.F."/>
        </authorList>
    </citation>
    <scope>NUCLEOTIDE SEQUENCE [LARGE SCALE GENOMIC DNA]</scope>
</reference>
<dbReference type="PANTHER" id="PTHR43798">
    <property type="entry name" value="MONOACYLGLYCEROL LIPASE"/>
    <property type="match status" value="1"/>
</dbReference>
<dbReference type="PRINTS" id="PR00111">
    <property type="entry name" value="ABHYDROLASE"/>
</dbReference>
<dbReference type="Proteomes" id="UP000228896">
    <property type="component" value="Unassembled WGS sequence"/>
</dbReference>
<dbReference type="AlphaFoldDB" id="A0A2M7DQH8"/>
<dbReference type="InterPro" id="IPR029058">
    <property type="entry name" value="AB_hydrolase_fold"/>
</dbReference>
<dbReference type="GO" id="GO:0016020">
    <property type="term" value="C:membrane"/>
    <property type="evidence" value="ECO:0007669"/>
    <property type="project" value="TreeGrafter"/>
</dbReference>
<organism evidence="2 3">
    <name type="scientific">Candidatus Falkowbacteria bacterium CG02_land_8_20_14_3_00_36_14</name>
    <dbReference type="NCBI Taxonomy" id="1974560"/>
    <lineage>
        <taxon>Bacteria</taxon>
        <taxon>Candidatus Falkowiibacteriota</taxon>
    </lineage>
</organism>
<accession>A0A2M7DQH8</accession>
<proteinExistence type="predicted"/>
<comment type="caution">
    <text evidence="2">The sequence shown here is derived from an EMBL/GenBank/DDBJ whole genome shotgun (WGS) entry which is preliminary data.</text>
</comment>